<gene>
    <name evidence="2" type="ORF">EPUL_004397</name>
</gene>
<dbReference type="EMBL" id="PEDP01000499">
    <property type="protein sequence ID" value="POS85787.1"/>
    <property type="molecule type" value="Genomic_DNA"/>
</dbReference>
<comment type="caution">
    <text evidence="2">The sequence shown here is derived from an EMBL/GenBank/DDBJ whole genome shotgun (WGS) entry which is preliminary data.</text>
</comment>
<sequence length="301" mass="33391">MPTAPSKRPNSDRIPRNSSENAGMDNAFLPKEPGIIEKEEAAAFKTFIQLAITNFAGSDSISTPSRISSHLRPTKSNRSITVKDKNIVKKSAIATPRNLMGAAVNRGNVQEAIKLPPVYSGFVLSPCRTDAREAILNAGNGLFSSGAKLELATNWTPVITPTLPKSIKKLEGQIQVKSSMLSDEIERVCTIRPAHVKFYSRNKEEIPHRTRMAYFTKAPRSGFRAFDESGIAKVFKKQQPLGFVQDAMAITPQRIAPEHYYVKTTTRLITQKLYAWQQKIAEIVEVHIAQTDGNFLLVQLV</sequence>
<dbReference type="Proteomes" id="UP000237438">
    <property type="component" value="Unassembled WGS sequence"/>
</dbReference>
<organism evidence="2 3">
    <name type="scientific">Erysiphe pulchra</name>
    <dbReference type="NCBI Taxonomy" id="225359"/>
    <lineage>
        <taxon>Eukaryota</taxon>
        <taxon>Fungi</taxon>
        <taxon>Dikarya</taxon>
        <taxon>Ascomycota</taxon>
        <taxon>Pezizomycotina</taxon>
        <taxon>Leotiomycetes</taxon>
        <taxon>Erysiphales</taxon>
        <taxon>Erysiphaceae</taxon>
        <taxon>Erysiphe</taxon>
    </lineage>
</organism>
<protein>
    <submittedName>
        <fullName evidence="2">Uncharacterized protein</fullName>
    </submittedName>
</protein>
<reference evidence="2 3" key="1">
    <citation type="submission" date="2017-10" db="EMBL/GenBank/DDBJ databases">
        <title>Development of genomic resources for the powdery mildew, Erysiphe pulchra.</title>
        <authorList>
            <person name="Wadl P.A."/>
            <person name="Mack B.M."/>
            <person name="Moore G."/>
            <person name="Beltz S.B."/>
        </authorList>
    </citation>
    <scope>NUCLEOTIDE SEQUENCE [LARGE SCALE GENOMIC DNA]</scope>
    <source>
        <strain evidence="2">Cflorida</strain>
    </source>
</reference>
<name>A0A2S4PUT6_9PEZI</name>
<feature type="region of interest" description="Disordered" evidence="1">
    <location>
        <begin position="1"/>
        <end position="28"/>
    </location>
</feature>
<accession>A0A2S4PUT6</accession>
<evidence type="ECO:0000313" key="3">
    <source>
        <dbReference type="Proteomes" id="UP000237438"/>
    </source>
</evidence>
<keyword evidence="3" id="KW-1185">Reference proteome</keyword>
<evidence type="ECO:0000256" key="1">
    <source>
        <dbReference type="SAM" id="MobiDB-lite"/>
    </source>
</evidence>
<evidence type="ECO:0000313" key="2">
    <source>
        <dbReference type="EMBL" id="POS85787.1"/>
    </source>
</evidence>
<dbReference type="AlphaFoldDB" id="A0A2S4PUT6"/>
<proteinExistence type="predicted"/>